<reference evidence="5 6" key="1">
    <citation type="submission" date="2019-03" db="EMBL/GenBank/DDBJ databases">
        <title>Draft genome sequences of novel Actinobacteria.</title>
        <authorList>
            <person name="Sahin N."/>
            <person name="Ay H."/>
            <person name="Saygin H."/>
        </authorList>
    </citation>
    <scope>NUCLEOTIDE SEQUENCE [LARGE SCALE GENOMIC DNA]</scope>
    <source>
        <strain evidence="5 6">5K138</strain>
    </source>
</reference>
<evidence type="ECO:0000313" key="6">
    <source>
        <dbReference type="Proteomes" id="UP000294739"/>
    </source>
</evidence>
<dbReference type="Gene3D" id="3.20.20.120">
    <property type="entry name" value="Enolase-like C-terminal domain"/>
    <property type="match status" value="1"/>
</dbReference>
<dbReference type="InterPro" id="IPR013342">
    <property type="entry name" value="Mandelate_racemase_C"/>
</dbReference>
<dbReference type="OrthoDB" id="5241672at2"/>
<evidence type="ECO:0000256" key="1">
    <source>
        <dbReference type="ARBA" id="ARBA00001946"/>
    </source>
</evidence>
<dbReference type="InterPro" id="IPR013341">
    <property type="entry name" value="Mandelate_racemase_N_dom"/>
</dbReference>
<evidence type="ECO:0000313" key="5">
    <source>
        <dbReference type="EMBL" id="TDE11156.1"/>
    </source>
</evidence>
<dbReference type="GO" id="GO:0000287">
    <property type="term" value="F:magnesium ion binding"/>
    <property type="evidence" value="ECO:0007669"/>
    <property type="project" value="TreeGrafter"/>
</dbReference>
<comment type="cofactor">
    <cofactor evidence="1">
        <name>Mg(2+)</name>
        <dbReference type="ChEBI" id="CHEBI:18420"/>
    </cofactor>
</comment>
<dbReference type="GO" id="GO:0016836">
    <property type="term" value="F:hydro-lyase activity"/>
    <property type="evidence" value="ECO:0007669"/>
    <property type="project" value="TreeGrafter"/>
</dbReference>
<keyword evidence="6" id="KW-1185">Reference proteome</keyword>
<dbReference type="InterPro" id="IPR029065">
    <property type="entry name" value="Enolase_C-like"/>
</dbReference>
<evidence type="ECO:0000259" key="4">
    <source>
        <dbReference type="SMART" id="SM00922"/>
    </source>
</evidence>
<organism evidence="5 6">
    <name type="scientific">Jiangella asiatica</name>
    <dbReference type="NCBI Taxonomy" id="2530372"/>
    <lineage>
        <taxon>Bacteria</taxon>
        <taxon>Bacillati</taxon>
        <taxon>Actinomycetota</taxon>
        <taxon>Actinomycetes</taxon>
        <taxon>Jiangellales</taxon>
        <taxon>Jiangellaceae</taxon>
        <taxon>Jiangella</taxon>
    </lineage>
</organism>
<dbReference type="Proteomes" id="UP000294739">
    <property type="component" value="Unassembled WGS sequence"/>
</dbReference>
<dbReference type="SUPFAM" id="SSF54826">
    <property type="entry name" value="Enolase N-terminal domain-like"/>
    <property type="match status" value="1"/>
</dbReference>
<gene>
    <name evidence="5" type="ORF">E1269_09795</name>
</gene>
<dbReference type="InParanoid" id="A0A4R5DBS6"/>
<name>A0A4R5DBS6_9ACTN</name>
<dbReference type="AlphaFoldDB" id="A0A4R5DBS6"/>
<dbReference type="InterPro" id="IPR029017">
    <property type="entry name" value="Enolase-like_N"/>
</dbReference>
<protein>
    <submittedName>
        <fullName evidence="5">Racemase</fullName>
    </submittedName>
</protein>
<dbReference type="Pfam" id="PF13378">
    <property type="entry name" value="MR_MLE_C"/>
    <property type="match status" value="1"/>
</dbReference>
<dbReference type="InterPro" id="IPR036849">
    <property type="entry name" value="Enolase-like_C_sf"/>
</dbReference>
<keyword evidence="3" id="KW-0460">Magnesium</keyword>
<dbReference type="RefSeq" id="WP_131893858.1">
    <property type="nucleotide sequence ID" value="NZ_SMKZ01000011.1"/>
</dbReference>
<sequence>MRIVDATVDLVELPAQPVFRWRDGLPGSEPPVTGGVLRLRTDDGLIGEAHTRRGVIVADLVNRVIRDEIVGADPLSREYLWQRMWELDRREEFPIYALGLVDIALWDIAGKAAGLPVHRLAGGFREAIPAYASTVTYGSVEEYLDVVDQCLDLGYQAVKVHAWGDARRDGDLVARLRAHVGDDLPLMYDGSAAFNLGDAVHVGRALADAGFLWYEEPMREFNVTAHRWLAENIGVPLLVGETADGAHMNTADFIASGSATYVRTSPHLKGGFTGAIRIAHLAEAYLMNAEVHGSGLLQRQLCMAVPNTTYYESQIMGNPIIPDAAVGADGMVRAPSAPGIGYDANVAAGRHSDTTLSPA</sequence>
<proteinExistence type="predicted"/>
<accession>A0A4R5DBS6</accession>
<feature type="domain" description="Mandelate racemase/muconate lactonizing enzyme C-terminal" evidence="4">
    <location>
        <begin position="140"/>
        <end position="236"/>
    </location>
</feature>
<dbReference type="Pfam" id="PF02746">
    <property type="entry name" value="MR_MLE_N"/>
    <property type="match status" value="1"/>
</dbReference>
<dbReference type="SMART" id="SM00922">
    <property type="entry name" value="MR_MLE"/>
    <property type="match status" value="1"/>
</dbReference>
<evidence type="ECO:0000256" key="3">
    <source>
        <dbReference type="ARBA" id="ARBA00022842"/>
    </source>
</evidence>
<dbReference type="GO" id="GO:0016052">
    <property type="term" value="P:carbohydrate catabolic process"/>
    <property type="evidence" value="ECO:0007669"/>
    <property type="project" value="TreeGrafter"/>
</dbReference>
<keyword evidence="2" id="KW-0479">Metal-binding</keyword>
<dbReference type="PANTHER" id="PTHR13794">
    <property type="entry name" value="ENOLASE SUPERFAMILY, MANDELATE RACEMASE"/>
    <property type="match status" value="1"/>
</dbReference>
<dbReference type="InterPro" id="IPR046945">
    <property type="entry name" value="RHMD-like"/>
</dbReference>
<dbReference type="SFLD" id="SFLDS00001">
    <property type="entry name" value="Enolase"/>
    <property type="match status" value="1"/>
</dbReference>
<dbReference type="PANTHER" id="PTHR13794:SF58">
    <property type="entry name" value="MITOCHONDRIAL ENOLASE SUPERFAMILY MEMBER 1"/>
    <property type="match status" value="1"/>
</dbReference>
<dbReference type="Gene3D" id="3.30.390.10">
    <property type="entry name" value="Enolase-like, N-terminal domain"/>
    <property type="match status" value="1"/>
</dbReference>
<comment type="caution">
    <text evidence="5">The sequence shown here is derived from an EMBL/GenBank/DDBJ whole genome shotgun (WGS) entry which is preliminary data.</text>
</comment>
<dbReference type="SUPFAM" id="SSF51604">
    <property type="entry name" value="Enolase C-terminal domain-like"/>
    <property type="match status" value="1"/>
</dbReference>
<dbReference type="EMBL" id="SMKZ01000011">
    <property type="protein sequence ID" value="TDE11156.1"/>
    <property type="molecule type" value="Genomic_DNA"/>
</dbReference>
<evidence type="ECO:0000256" key="2">
    <source>
        <dbReference type="ARBA" id="ARBA00022723"/>
    </source>
</evidence>